<proteinExistence type="predicted"/>
<evidence type="ECO:0000313" key="3">
    <source>
        <dbReference type="WBParaSite" id="SCUD_0001869301-mRNA-1"/>
    </source>
</evidence>
<evidence type="ECO:0000313" key="2">
    <source>
        <dbReference type="Proteomes" id="UP000279833"/>
    </source>
</evidence>
<dbReference type="WBParaSite" id="SCUD_0001869301-mRNA-1">
    <property type="protein sequence ID" value="SCUD_0001869301-mRNA-1"/>
    <property type="gene ID" value="SCUD_0001869301"/>
</dbReference>
<gene>
    <name evidence="1" type="ORF">SCUD_LOCUS18690</name>
</gene>
<reference evidence="1 2" key="2">
    <citation type="submission" date="2018-11" db="EMBL/GenBank/DDBJ databases">
        <authorList>
            <consortium name="Pathogen Informatics"/>
        </authorList>
    </citation>
    <scope>NUCLEOTIDE SEQUENCE [LARGE SCALE GENOMIC DNA]</scope>
    <source>
        <strain evidence="1">Dakar</strain>
        <strain evidence="2">Dakar, Senegal</strain>
    </source>
</reference>
<accession>A0A183KUE9</accession>
<dbReference type="InterPro" id="IPR014756">
    <property type="entry name" value="Ig_E-set"/>
</dbReference>
<name>A0A183KUE9_9TREM</name>
<sequence length="57" mass="6252">MKVRLDLSAPNHSGRHEFTLFFMSDAYMGCDQEYKFQIEVREGGGGGGGTGGRSHND</sequence>
<dbReference type="EMBL" id="UZAK01041373">
    <property type="protein sequence ID" value="VDP66651.1"/>
    <property type="molecule type" value="Genomic_DNA"/>
</dbReference>
<dbReference type="Gene3D" id="2.60.40.150">
    <property type="entry name" value="C2 domain"/>
    <property type="match status" value="1"/>
</dbReference>
<organism evidence="3">
    <name type="scientific">Schistosoma curassoni</name>
    <dbReference type="NCBI Taxonomy" id="6186"/>
    <lineage>
        <taxon>Eukaryota</taxon>
        <taxon>Metazoa</taxon>
        <taxon>Spiralia</taxon>
        <taxon>Lophotrochozoa</taxon>
        <taxon>Platyhelminthes</taxon>
        <taxon>Trematoda</taxon>
        <taxon>Digenea</taxon>
        <taxon>Strigeidida</taxon>
        <taxon>Schistosomatoidea</taxon>
        <taxon>Schistosomatidae</taxon>
        <taxon>Schistosoma</taxon>
    </lineage>
</organism>
<reference evidence="3" key="1">
    <citation type="submission" date="2016-06" db="UniProtKB">
        <authorList>
            <consortium name="WormBaseParasite"/>
        </authorList>
    </citation>
    <scope>IDENTIFICATION</scope>
</reference>
<dbReference type="InterPro" id="IPR035892">
    <property type="entry name" value="C2_domain_sf"/>
</dbReference>
<evidence type="ECO:0000313" key="1">
    <source>
        <dbReference type="EMBL" id="VDP66651.1"/>
    </source>
</evidence>
<protein>
    <submittedName>
        <fullName evidence="3">SEC63 domain-containing protein</fullName>
    </submittedName>
</protein>
<keyword evidence="2" id="KW-1185">Reference proteome</keyword>
<dbReference type="SUPFAM" id="SSF81296">
    <property type="entry name" value="E set domains"/>
    <property type="match status" value="1"/>
</dbReference>
<dbReference type="AlphaFoldDB" id="A0A183KUE9"/>
<dbReference type="Proteomes" id="UP000279833">
    <property type="component" value="Unassembled WGS sequence"/>
</dbReference>
<dbReference type="STRING" id="6186.A0A183KUE9"/>